<protein>
    <submittedName>
        <fullName evidence="1">Uncharacterized protein</fullName>
    </submittedName>
</protein>
<dbReference type="AlphaFoldDB" id="A0A5M9K3P7"/>
<gene>
    <name evidence="1" type="ORF">EYC84_006528</name>
</gene>
<comment type="caution">
    <text evidence="1">The sequence shown here is derived from an EMBL/GenBank/DDBJ whole genome shotgun (WGS) entry which is preliminary data.</text>
</comment>
<proteinExistence type="predicted"/>
<sequence length="83" mass="9704">MVKLEVGSSAPVVHVTSGLDGLLRWPGYKLNVFGWRFFRCEDIKPKYWRKHYLQYATALHPSEHEQHYIISLANLLLRRIVGP</sequence>
<dbReference type="Proteomes" id="UP000322873">
    <property type="component" value="Unassembled WGS sequence"/>
</dbReference>
<accession>A0A5M9K3P7</accession>
<evidence type="ECO:0000313" key="1">
    <source>
        <dbReference type="EMBL" id="KAA8576398.1"/>
    </source>
</evidence>
<keyword evidence="2" id="KW-1185">Reference proteome</keyword>
<dbReference type="EMBL" id="VICG01000001">
    <property type="protein sequence ID" value="KAA8576398.1"/>
    <property type="molecule type" value="Genomic_DNA"/>
</dbReference>
<reference evidence="1 2" key="1">
    <citation type="submission" date="2019-06" db="EMBL/GenBank/DDBJ databases">
        <title>Genome Sequence of the Brown Rot Fungal Pathogen Monilinia fructicola.</title>
        <authorList>
            <person name="De Miccolis Angelini R.M."/>
            <person name="Landi L."/>
            <person name="Abate D."/>
            <person name="Pollastro S."/>
            <person name="Romanazzi G."/>
            <person name="Faretra F."/>
        </authorList>
    </citation>
    <scope>NUCLEOTIDE SEQUENCE [LARGE SCALE GENOMIC DNA]</scope>
    <source>
        <strain evidence="1 2">Mfrc123</strain>
    </source>
</reference>
<name>A0A5M9K3P7_MONFR</name>
<evidence type="ECO:0000313" key="2">
    <source>
        <dbReference type="Proteomes" id="UP000322873"/>
    </source>
</evidence>
<organism evidence="1 2">
    <name type="scientific">Monilinia fructicola</name>
    <name type="common">Brown rot fungus</name>
    <name type="synonym">Ciboria fructicola</name>
    <dbReference type="NCBI Taxonomy" id="38448"/>
    <lineage>
        <taxon>Eukaryota</taxon>
        <taxon>Fungi</taxon>
        <taxon>Dikarya</taxon>
        <taxon>Ascomycota</taxon>
        <taxon>Pezizomycotina</taxon>
        <taxon>Leotiomycetes</taxon>
        <taxon>Helotiales</taxon>
        <taxon>Sclerotiniaceae</taxon>
        <taxon>Monilinia</taxon>
    </lineage>
</organism>